<dbReference type="Pfam" id="PF24436">
    <property type="entry name" value="INTS7_N"/>
    <property type="match status" value="1"/>
</dbReference>
<evidence type="ECO:0000259" key="1">
    <source>
        <dbReference type="Pfam" id="PF22966"/>
    </source>
</evidence>
<dbReference type="InterPro" id="IPR033060">
    <property type="entry name" value="INTS7"/>
</dbReference>
<dbReference type="EMBL" id="KZ451887">
    <property type="protein sequence ID" value="PKA66124.1"/>
    <property type="molecule type" value="Genomic_DNA"/>
</dbReference>
<evidence type="ECO:0008006" key="5">
    <source>
        <dbReference type="Google" id="ProtNLM"/>
    </source>
</evidence>
<organism evidence="3 4">
    <name type="scientific">Apostasia shenzhenica</name>
    <dbReference type="NCBI Taxonomy" id="1088818"/>
    <lineage>
        <taxon>Eukaryota</taxon>
        <taxon>Viridiplantae</taxon>
        <taxon>Streptophyta</taxon>
        <taxon>Embryophyta</taxon>
        <taxon>Tracheophyta</taxon>
        <taxon>Spermatophyta</taxon>
        <taxon>Magnoliopsida</taxon>
        <taxon>Liliopsida</taxon>
        <taxon>Asparagales</taxon>
        <taxon>Orchidaceae</taxon>
        <taxon>Apostasioideae</taxon>
        <taxon>Apostasia</taxon>
    </lineage>
</organism>
<protein>
    <recommendedName>
        <fullName evidence="5">Integrator complex subunit 7</fullName>
    </recommendedName>
</protein>
<dbReference type="PANTHER" id="PTHR13322:SF2">
    <property type="entry name" value="INTEGRATOR COMPLEX SUBUNIT 7"/>
    <property type="match status" value="1"/>
</dbReference>
<dbReference type="OrthoDB" id="1921953at2759"/>
<feature type="domain" description="Integrator complex subunit 7-like C-terminal" evidence="1">
    <location>
        <begin position="1056"/>
        <end position="1229"/>
    </location>
</feature>
<dbReference type="PANTHER" id="PTHR13322">
    <property type="entry name" value="C1ORF73 PROTEIN"/>
    <property type="match status" value="1"/>
</dbReference>
<sequence>MEKISAACAMEWSIELEKGLRSKKPGYCIEVIKQISHKLKRWSMEPSITKVISDMYGMVTGEDRLFANAILLRLSDAFCYGDIEVKRCILQVFLTELHYIYKKGKLYNGIVARNRVPNYAELLKRVTVVYNTGDLEAKCLTLRLFGCWADLAKDSTQVRFLILTSLQSQHVSEVKASLFAAGCLSRLSEDFACIALEIMICIMSSAERSSDVKLAAVHAFSKLQCSSSMTIEAYKAGKQILLDLPMEDIKTEMLLSLSKLASETSPLLPEQTVNDFCSLTVLLRINLLLSFLCHEYATPLKAGALRCLYTLLGRVSCYFLANKNVLSVLFCIFDDSKFPLGLQCLALQILKKIFSNKLPRLPIIDMPDLSKLVVVIKNMDTPKAKRGLALNLLVNILCFIHETGKDYVSSSASCFSSISESHHSSPSVPSTSREYHSVLFIRNVSLLIMDLINSLVRKMICCLHKDLISMKNLNTGREPLEMKKDLKVLLSLILCLAHEYPSSGLIAVGSLRCIVRFLCTILHEANTDIVHETNAENCLACVEASEKEVGAEKNDFAFNTVNSVGEQIAVASEILFSVCRFATACLNLFHEKSSITSEVVHIFKDLVDCIKQCRHSCYYSTDVLCFLMCIYVCNGFGENESITLNILNDSDVKICSHSNTCLLHREFLALDFLKMMLNRGNFWEVYRAGKYLCMQGLWFSATFSFRKLIDEVKSDYSSYWIKALMLYVSGESEIKLLLFPKAGLELISSFCSTNDGVKPFSCNYAESVSHVTENFDLSAFGANLARICDRFFSSEEVLEASGVLIGMTYFQRWFVNLRVKVLHIVMEIVGILSSFKLFEEKFNRFLKVDPQNATFLQDVCAYACALCRLSFQLNHLAISYDLLATSFMDIDALSFKNISRLSFCCSTLAFCSFFATTFLSCPAFRDFTSSGVSNQGVRSNAKLIQNLAERLWDIDEKMARKLMQLILTTGEVRHVLCSRTLVNSSNLFDNDALSSFLSAIGSNIFIQANLKASKDAEVLIVYFLQGLKALRDFVMKWMELPSSIPKYFFRVRECIGSELFIFNVNSTKRDELFVRSGSQLSLNLCLQLKNASPRACAGISKIYCVLAVRKSDRFVGGDNKSSAQAKNFFQAYKTEEMFILSEILMDFIRNNSNVSNKKFQDATANVDLQTTFVCFNPNEMGKGFSTCLLNASQLPEGSYAIKWHSCCVDDNGFYWNLISMNSGSIFTVKNI</sequence>
<dbReference type="Pfam" id="PF22966">
    <property type="entry name" value="INTS7_C_plants"/>
    <property type="match status" value="1"/>
</dbReference>
<proteinExistence type="predicted"/>
<accession>A0A2I0BEB4</accession>
<dbReference type="GO" id="GO:0034472">
    <property type="term" value="P:snRNA 3'-end processing"/>
    <property type="evidence" value="ECO:0007669"/>
    <property type="project" value="TreeGrafter"/>
</dbReference>
<evidence type="ECO:0000259" key="2">
    <source>
        <dbReference type="Pfam" id="PF24436"/>
    </source>
</evidence>
<feature type="domain" description="Integrator complex subunit 7 N-terminal" evidence="2">
    <location>
        <begin position="66"/>
        <end position="418"/>
    </location>
</feature>
<evidence type="ECO:0000313" key="4">
    <source>
        <dbReference type="Proteomes" id="UP000236161"/>
    </source>
</evidence>
<dbReference type="STRING" id="1088818.A0A2I0BEB4"/>
<dbReference type="InterPro" id="IPR055195">
    <property type="entry name" value="INTS7_C_plant"/>
</dbReference>
<dbReference type="Proteomes" id="UP000236161">
    <property type="component" value="Unassembled WGS sequence"/>
</dbReference>
<reference evidence="3 4" key="1">
    <citation type="journal article" date="2017" name="Nature">
        <title>The Apostasia genome and the evolution of orchids.</title>
        <authorList>
            <person name="Zhang G.Q."/>
            <person name="Liu K.W."/>
            <person name="Li Z."/>
            <person name="Lohaus R."/>
            <person name="Hsiao Y.Y."/>
            <person name="Niu S.C."/>
            <person name="Wang J.Y."/>
            <person name="Lin Y.C."/>
            <person name="Xu Q."/>
            <person name="Chen L.J."/>
            <person name="Yoshida K."/>
            <person name="Fujiwara S."/>
            <person name="Wang Z.W."/>
            <person name="Zhang Y.Q."/>
            <person name="Mitsuda N."/>
            <person name="Wang M."/>
            <person name="Liu G.H."/>
            <person name="Pecoraro L."/>
            <person name="Huang H.X."/>
            <person name="Xiao X.J."/>
            <person name="Lin M."/>
            <person name="Wu X.Y."/>
            <person name="Wu W.L."/>
            <person name="Chen Y.Y."/>
            <person name="Chang S.B."/>
            <person name="Sakamoto S."/>
            <person name="Ohme-Takagi M."/>
            <person name="Yagi M."/>
            <person name="Zeng S.J."/>
            <person name="Shen C.Y."/>
            <person name="Yeh C.M."/>
            <person name="Luo Y.B."/>
            <person name="Tsai W.C."/>
            <person name="Van de Peer Y."/>
            <person name="Liu Z.J."/>
        </authorList>
    </citation>
    <scope>NUCLEOTIDE SEQUENCE [LARGE SCALE GENOMIC DNA]</scope>
    <source>
        <strain evidence="4">cv. Shenzhen</strain>
        <tissue evidence="3">Stem</tissue>
    </source>
</reference>
<name>A0A2I0BEB4_9ASPA</name>
<dbReference type="InterPro" id="IPR056516">
    <property type="entry name" value="INTS7_N"/>
</dbReference>
<keyword evidence="4" id="KW-1185">Reference proteome</keyword>
<gene>
    <name evidence="3" type="ORF">AXF42_Ash018414</name>
</gene>
<dbReference type="AlphaFoldDB" id="A0A2I0BEB4"/>
<dbReference type="GO" id="GO:0032039">
    <property type="term" value="C:integrator complex"/>
    <property type="evidence" value="ECO:0007669"/>
    <property type="project" value="InterPro"/>
</dbReference>
<evidence type="ECO:0000313" key="3">
    <source>
        <dbReference type="EMBL" id="PKA66124.1"/>
    </source>
</evidence>